<dbReference type="Gene3D" id="3.20.20.140">
    <property type="entry name" value="Metal-dependent hydrolases"/>
    <property type="match status" value="1"/>
</dbReference>
<evidence type="ECO:0000256" key="1">
    <source>
        <dbReference type="ARBA" id="ARBA00022801"/>
    </source>
</evidence>
<evidence type="ECO:0000313" key="3">
    <source>
        <dbReference type="EMBL" id="MFC7268179.1"/>
    </source>
</evidence>
<dbReference type="InterPro" id="IPR006680">
    <property type="entry name" value="Amidohydro-rel"/>
</dbReference>
<gene>
    <name evidence="3" type="ORF">ACFQRL_04300</name>
</gene>
<dbReference type="Proteomes" id="UP001596507">
    <property type="component" value="Unassembled WGS sequence"/>
</dbReference>
<sequence length="473" mass="50258">MGGTVNRTLLRGARVITMAAGSSGAEEVDVLVEGEEIVQVGPGLVAADAEIVDCSERIVMPGLVNAHLHTWQTGLRSIGADWTLSEYLSNMHGTIAGLYRPADMRINGLAGALSLLAGGTTTVGDWCHGSADPEHSDAAIEGLKDSGIRGVFLHGTPYRAIRSGSRSELDRLIDTWHSDVITIGMAIRGPQLSPGWRAADDMRAAAERGIVASMHQSGGVLKPAWRDVRDARLFGPLTNIAHGAGLDDEWLSYLVDAGATFTTTTENELGQGHGRPITARLLSWGTAPSLGTDTSAVVGDDLFSIARTALAIQRSADHEQHRRDTGIFAPTATVTARQALEWATVEGARALGLGDRVGRLEPGLQADLIVLDARAANLWPAHDAVAAALQSSFGNVESVMVAGKWRKRDHHLIGIDVDRVRVDLQASADRILRAFTTTNPLGALRKKIVNRVGQAKAHAELRVPRADEDASGS</sequence>
<dbReference type="Pfam" id="PF01979">
    <property type="entry name" value="Amidohydro_1"/>
    <property type="match status" value="1"/>
</dbReference>
<keyword evidence="4" id="KW-1185">Reference proteome</keyword>
<keyword evidence="1" id="KW-0378">Hydrolase</keyword>
<dbReference type="Gene3D" id="2.30.40.10">
    <property type="entry name" value="Urease, subunit C, domain 1"/>
    <property type="match status" value="1"/>
</dbReference>
<name>A0ABW2HBE9_9MICO</name>
<dbReference type="NCBIfam" id="NF006056">
    <property type="entry name" value="PRK08204.1"/>
    <property type="match status" value="1"/>
</dbReference>
<dbReference type="PANTHER" id="PTHR43794:SF11">
    <property type="entry name" value="AMIDOHYDROLASE-RELATED DOMAIN-CONTAINING PROTEIN"/>
    <property type="match status" value="1"/>
</dbReference>
<dbReference type="PANTHER" id="PTHR43794">
    <property type="entry name" value="AMINOHYDROLASE SSNA-RELATED"/>
    <property type="match status" value="1"/>
</dbReference>
<reference evidence="4" key="1">
    <citation type="journal article" date="2019" name="Int. J. Syst. Evol. Microbiol.">
        <title>The Global Catalogue of Microorganisms (GCM) 10K type strain sequencing project: providing services to taxonomists for standard genome sequencing and annotation.</title>
        <authorList>
            <consortium name="The Broad Institute Genomics Platform"/>
            <consortium name="The Broad Institute Genome Sequencing Center for Infectious Disease"/>
            <person name="Wu L."/>
            <person name="Ma J."/>
        </authorList>
    </citation>
    <scope>NUCLEOTIDE SEQUENCE [LARGE SCALE GENOMIC DNA]</scope>
    <source>
        <strain evidence="4">CGMCC 1.15772</strain>
    </source>
</reference>
<feature type="domain" description="Amidohydrolase-related" evidence="2">
    <location>
        <begin position="58"/>
        <end position="405"/>
    </location>
</feature>
<organism evidence="3 4">
    <name type="scientific">Microbacterium fluvii</name>
    <dbReference type="NCBI Taxonomy" id="415215"/>
    <lineage>
        <taxon>Bacteria</taxon>
        <taxon>Bacillati</taxon>
        <taxon>Actinomycetota</taxon>
        <taxon>Actinomycetes</taxon>
        <taxon>Micrococcales</taxon>
        <taxon>Microbacteriaceae</taxon>
        <taxon>Microbacterium</taxon>
    </lineage>
</organism>
<dbReference type="SUPFAM" id="SSF51338">
    <property type="entry name" value="Composite domain of metallo-dependent hydrolases"/>
    <property type="match status" value="1"/>
</dbReference>
<accession>A0ABW2HBE9</accession>
<dbReference type="SUPFAM" id="SSF51556">
    <property type="entry name" value="Metallo-dependent hydrolases"/>
    <property type="match status" value="1"/>
</dbReference>
<dbReference type="InterPro" id="IPR050287">
    <property type="entry name" value="MTA/SAH_deaminase"/>
</dbReference>
<comment type="caution">
    <text evidence="3">The sequence shown here is derived from an EMBL/GenBank/DDBJ whole genome shotgun (WGS) entry which is preliminary data.</text>
</comment>
<evidence type="ECO:0000259" key="2">
    <source>
        <dbReference type="Pfam" id="PF01979"/>
    </source>
</evidence>
<dbReference type="RefSeq" id="WP_262873093.1">
    <property type="nucleotide sequence ID" value="NZ_BAABKW010000005.1"/>
</dbReference>
<proteinExistence type="predicted"/>
<protein>
    <submittedName>
        <fullName evidence="3">Amidohydrolase family protein</fullName>
    </submittedName>
</protein>
<evidence type="ECO:0000313" key="4">
    <source>
        <dbReference type="Proteomes" id="UP001596507"/>
    </source>
</evidence>
<dbReference type="InterPro" id="IPR011059">
    <property type="entry name" value="Metal-dep_hydrolase_composite"/>
</dbReference>
<dbReference type="InterPro" id="IPR032466">
    <property type="entry name" value="Metal_Hydrolase"/>
</dbReference>
<dbReference type="EMBL" id="JBHTBE010000001">
    <property type="protein sequence ID" value="MFC7268179.1"/>
    <property type="molecule type" value="Genomic_DNA"/>
</dbReference>